<dbReference type="EMBL" id="AEWT01000006">
    <property type="protein sequence ID" value="EGC70553.1"/>
    <property type="molecule type" value="Genomic_DNA"/>
</dbReference>
<dbReference type="InterPro" id="IPR049050">
    <property type="entry name" value="nSTAND3"/>
</dbReference>
<dbReference type="HOGENOM" id="CLU_1092970_0_0_9"/>
<protein>
    <recommendedName>
        <fullName evidence="1">Novel STAND NTPase 3 domain-containing protein</fullName>
    </recommendedName>
</protein>
<organism evidence="2 3">
    <name type="scientific">Enterococcus casseliflavus ATCC 12755</name>
    <dbReference type="NCBI Taxonomy" id="888066"/>
    <lineage>
        <taxon>Bacteria</taxon>
        <taxon>Bacillati</taxon>
        <taxon>Bacillota</taxon>
        <taxon>Bacilli</taxon>
        <taxon>Lactobacillales</taxon>
        <taxon>Enterococcaceae</taxon>
        <taxon>Enterococcus</taxon>
    </lineage>
</organism>
<dbReference type="Gene3D" id="3.40.50.300">
    <property type="entry name" value="P-loop containing nucleotide triphosphate hydrolases"/>
    <property type="match status" value="1"/>
</dbReference>
<sequence>MDALNKIIEHNILIIVGAPSVGKSTIPKMIILHYVAKDYSIRYVTNNGISDLKKAVSMAADKKEIILLDDFLGQHYLKIREDQPNELKILLLFVNRNKSKKIILNSRITILNEARENSLKFDELMNRYEVQTNLVDLDHISKHKKAKILYNHLFFNKVPKGYFKEIARDNNYMKIVNHKNYYPRIIEYVTKKRNFECVTSKSYYSYIFEKMDNPTYVWQDEFENRMVIEGRCLMSTLYSLTDAQIEKISFRESL</sequence>
<dbReference type="SUPFAM" id="SSF52540">
    <property type="entry name" value="P-loop containing nucleoside triphosphate hydrolases"/>
    <property type="match status" value="1"/>
</dbReference>
<evidence type="ECO:0000313" key="3">
    <source>
        <dbReference type="Proteomes" id="UP000004835"/>
    </source>
</evidence>
<evidence type="ECO:0000259" key="1">
    <source>
        <dbReference type="Pfam" id="PF20720"/>
    </source>
</evidence>
<feature type="domain" description="Novel STAND NTPase 3" evidence="1">
    <location>
        <begin position="2"/>
        <end position="154"/>
    </location>
</feature>
<proteinExistence type="predicted"/>
<name>F0EH36_ENTCA</name>
<gene>
    <name evidence="2" type="ORF">HMPREF9087_0719</name>
</gene>
<dbReference type="InterPro" id="IPR027417">
    <property type="entry name" value="P-loop_NTPase"/>
</dbReference>
<comment type="caution">
    <text evidence="2">The sequence shown here is derived from an EMBL/GenBank/DDBJ whole genome shotgun (WGS) entry which is preliminary data.</text>
</comment>
<reference evidence="2 3" key="1">
    <citation type="submission" date="2011-01" db="EMBL/GenBank/DDBJ databases">
        <authorList>
            <person name="Muzny D."/>
            <person name="Qin X."/>
            <person name="Deng J."/>
            <person name="Jiang H."/>
            <person name="Liu Y."/>
            <person name="Qu J."/>
            <person name="Song X.-Z."/>
            <person name="Zhang L."/>
            <person name="Thornton R."/>
            <person name="Coyle M."/>
            <person name="Francisco L."/>
            <person name="Jackson L."/>
            <person name="Javaid M."/>
            <person name="Korchina V."/>
            <person name="Kovar C."/>
            <person name="Mata R."/>
            <person name="Mathew T."/>
            <person name="Ngo R."/>
            <person name="Nguyen L."/>
            <person name="Nguyen N."/>
            <person name="Okwuonu G."/>
            <person name="Ongeri F."/>
            <person name="Pham C."/>
            <person name="Simmons D."/>
            <person name="Wilczek-Boney K."/>
            <person name="Hale W."/>
            <person name="Jakkamsetti A."/>
            <person name="Pham P."/>
            <person name="Ruth R."/>
            <person name="San Lucas F."/>
            <person name="Warren J."/>
            <person name="Zhang J."/>
            <person name="Zhao Z."/>
            <person name="Zhou C."/>
            <person name="Zhu D."/>
            <person name="Lee S."/>
            <person name="Bess C."/>
            <person name="Blankenburg K."/>
            <person name="Forbes L."/>
            <person name="Fu Q."/>
            <person name="Gubbala S."/>
            <person name="Hirani K."/>
            <person name="Jayaseelan J.C."/>
            <person name="Lara F."/>
            <person name="Munidasa M."/>
            <person name="Palculict T."/>
            <person name="Patil S."/>
            <person name="Pu L.-L."/>
            <person name="Saada N."/>
            <person name="Tang L."/>
            <person name="Weissenberger G."/>
            <person name="Zhu Y."/>
            <person name="Hemphill L."/>
            <person name="Shang Y."/>
            <person name="Youmans B."/>
            <person name="Ayvaz T."/>
            <person name="Ross M."/>
            <person name="Santibanez J."/>
            <person name="Aqrawi P."/>
            <person name="Gross S."/>
            <person name="Joshi V."/>
            <person name="Fowler G."/>
            <person name="Nazareth L."/>
            <person name="Reid J."/>
            <person name="Worley K."/>
            <person name="Petrosino J."/>
            <person name="Highlander S."/>
            <person name="Gibbs R."/>
        </authorList>
    </citation>
    <scope>NUCLEOTIDE SEQUENCE [LARGE SCALE GENOMIC DNA]</scope>
    <source>
        <strain evidence="2 3">ATCC 12755</strain>
    </source>
</reference>
<dbReference type="Proteomes" id="UP000004835">
    <property type="component" value="Unassembled WGS sequence"/>
</dbReference>
<dbReference type="AlphaFoldDB" id="F0EH36"/>
<evidence type="ECO:0000313" key="2">
    <source>
        <dbReference type="EMBL" id="EGC70553.1"/>
    </source>
</evidence>
<dbReference type="Pfam" id="PF20720">
    <property type="entry name" value="nSTAND3"/>
    <property type="match status" value="1"/>
</dbReference>
<accession>F0EH36</accession>